<feature type="region of interest" description="Disordered" evidence="3">
    <location>
        <begin position="184"/>
        <end position="217"/>
    </location>
</feature>
<sequence>MPTPPGSARAARVLLYVAAGLTSMSALDAWLEIGGLSGLGQATVLCVPVVVGVLLARRVGRPGPWTWSAILALETFYLLWQLGRIAAGDPLGLLGLTFPTAIIACVTRPAAREYLRIRPWRRRCPGLRRPTSDRGSVTVSQVGLVALVAGVVTALLAGGLPGTVSSAAGRALCPLVQAACEDPAPGDGATAAPPASSVPQPAQPIRADDGDRPTVPDEEYDKPLNCWWWAQGVCDLGQGAWIGTVDTVQGLNDGAGLIVCLSYLCGGDKFDQTVDTWDALLTTNPLDTAQQVWDGTTRDHVNDWSTGHGWRSIGRLAPDVLGAVFGSKGVHRLAKLPDGPDGPDQPAVQQPVHPPVLYKDAEMTDGGRSWDRLNNVPILTRAQREHYRITPRRDPDGVVRLYDSKGRRFDSSTASPLHPGDESGRAIFVMLKNGDFFASAYHAPGRFHHSTLAAGDRVAAAGQLKVIDGRLVAYDDRSGHYQPQRWQTRQFVDWLERSGVDLDGVDVHLEAPPN</sequence>
<evidence type="ECO:0000256" key="3">
    <source>
        <dbReference type="SAM" id="MobiDB-lite"/>
    </source>
</evidence>
<dbReference type="OrthoDB" id="4571262at2"/>
<reference evidence="6" key="1">
    <citation type="submission" date="2016-10" db="EMBL/GenBank/DDBJ databases">
        <authorList>
            <person name="Varghese N."/>
            <person name="Submissions S."/>
        </authorList>
    </citation>
    <scope>NUCLEOTIDE SEQUENCE [LARGE SCALE GENOMIC DNA]</scope>
    <source>
        <strain evidence="6">DSM 43163</strain>
    </source>
</reference>
<evidence type="ECO:0000313" key="5">
    <source>
        <dbReference type="EMBL" id="SEG43353.1"/>
    </source>
</evidence>
<name>A0A1H6A3N5_9ACTN</name>
<gene>
    <name evidence="5" type="ORF">SAMN04489712_105191</name>
</gene>
<dbReference type="Proteomes" id="UP000236723">
    <property type="component" value="Unassembled WGS sequence"/>
</dbReference>
<dbReference type="PANTHER" id="PTHR31250:SF27">
    <property type="entry name" value="IQ DOMAIN-CONTAINING PROTEIN IQM5"/>
    <property type="match status" value="1"/>
</dbReference>
<evidence type="ECO:0000256" key="2">
    <source>
        <dbReference type="ARBA" id="ARBA00022490"/>
    </source>
</evidence>
<feature type="compositionally biased region" description="Low complexity" evidence="3">
    <location>
        <begin position="184"/>
        <end position="204"/>
    </location>
</feature>
<protein>
    <submittedName>
        <fullName evidence="5">Uncharacterized protein</fullName>
    </submittedName>
</protein>
<dbReference type="GO" id="GO:0005737">
    <property type="term" value="C:cytoplasm"/>
    <property type="evidence" value="ECO:0007669"/>
    <property type="project" value="UniProtKB-SubCell"/>
</dbReference>
<keyword evidence="2" id="KW-0963">Cytoplasm</keyword>
<feature type="compositionally biased region" description="Basic and acidic residues" evidence="3">
    <location>
        <begin position="206"/>
        <end position="215"/>
    </location>
</feature>
<dbReference type="PANTHER" id="PTHR31250">
    <property type="entry name" value="IQ DOMAIN-CONTAINING PROTEIN IQM3"/>
    <property type="match status" value="1"/>
</dbReference>
<keyword evidence="4" id="KW-1133">Transmembrane helix</keyword>
<feature type="transmembrane region" description="Helical" evidence="4">
    <location>
        <begin position="36"/>
        <end position="56"/>
    </location>
</feature>
<dbReference type="InterPro" id="IPR044159">
    <property type="entry name" value="IQM"/>
</dbReference>
<keyword evidence="4" id="KW-0812">Transmembrane</keyword>
<feature type="transmembrane region" description="Helical" evidence="4">
    <location>
        <begin position="92"/>
        <end position="111"/>
    </location>
</feature>
<evidence type="ECO:0000256" key="4">
    <source>
        <dbReference type="SAM" id="Phobius"/>
    </source>
</evidence>
<feature type="transmembrane region" description="Helical" evidence="4">
    <location>
        <begin position="63"/>
        <end position="80"/>
    </location>
</feature>
<feature type="transmembrane region" description="Helical" evidence="4">
    <location>
        <begin position="137"/>
        <end position="160"/>
    </location>
</feature>
<evidence type="ECO:0000256" key="1">
    <source>
        <dbReference type="ARBA" id="ARBA00004496"/>
    </source>
</evidence>
<dbReference type="AlphaFoldDB" id="A0A1H6A3N5"/>
<keyword evidence="4" id="KW-0472">Membrane</keyword>
<comment type="subcellular location">
    <subcellularLocation>
        <location evidence="1">Cytoplasm</location>
    </subcellularLocation>
</comment>
<proteinExistence type="predicted"/>
<organism evidence="5 6">
    <name type="scientific">Thermomonospora echinospora</name>
    <dbReference type="NCBI Taxonomy" id="1992"/>
    <lineage>
        <taxon>Bacteria</taxon>
        <taxon>Bacillati</taxon>
        <taxon>Actinomycetota</taxon>
        <taxon>Actinomycetes</taxon>
        <taxon>Streptosporangiales</taxon>
        <taxon>Thermomonosporaceae</taxon>
        <taxon>Thermomonospora</taxon>
    </lineage>
</organism>
<dbReference type="EMBL" id="FNVO01000005">
    <property type="protein sequence ID" value="SEG43353.1"/>
    <property type="molecule type" value="Genomic_DNA"/>
</dbReference>
<dbReference type="RefSeq" id="WP_146087369.1">
    <property type="nucleotide sequence ID" value="NZ_FNVO01000005.1"/>
</dbReference>
<keyword evidence="6" id="KW-1185">Reference proteome</keyword>
<evidence type="ECO:0000313" key="6">
    <source>
        <dbReference type="Proteomes" id="UP000236723"/>
    </source>
</evidence>
<accession>A0A1H6A3N5</accession>